<dbReference type="InterPro" id="IPR008928">
    <property type="entry name" value="6-hairpin_glycosidase_sf"/>
</dbReference>
<dbReference type="InterPro" id="IPR015915">
    <property type="entry name" value="Kelch-typ_b-propeller"/>
</dbReference>
<dbReference type="Pfam" id="PF03663">
    <property type="entry name" value="Glyco_hydro_76"/>
    <property type="match status" value="1"/>
</dbReference>
<sequence>MLWSSYFITILVTILLPFAATTKVKSSLLTDEALSWAELTASRMITCEYDSNSGLWKNELRWQSGNTLETLANFVSLMDSPLKYVFHQTYINTDMFVGGDCFDDYQWWLLGWLQVYSVEPNLNYLYRAADIYDFVTVSAWNDTICRGGVQWCPKNTYKNAITNELFLLSSMRLHPYASLLARPPTYFLDWALKEWQWFEASGLINGYYLINDGLSSTKETISTSYKGNVNHFQDASCVNNNGTTWTYNQGVILTGLALLYNSTGNATLLDIAQKIADATIQRLTYSDLILKEPCEPNCDNNQQLFKGIFVRHLAYLISYLTDAAHIQRYKSFLEDNAESVWTSRQCERDGLYSLIWSNQSSASCNTSHNASTTSAAWDLFVSFAKTKSLSIKSPSNWTYLGLGNCEDDKNASMPNFNKMNVTKTECRTTAEQDTGAVAYDHQFGCSGIQYCRIRTLSDQHQTPQGWGYENGTAKTVTRSNKFPVTVTEEIKQQGESKQEEINKLNYNFISYDNRDDDDDDDNIGDNQTESSSIPVSRNCKSSDIDSNEKVKIWVKKYNVDDDDQQTTLVEDLVGSGQDYLLLSRETLNVQKPRGRSIKSGEILFVADGWCSGDAIAIAEMFDSSSNEWRAVASRSKRRCALGVGVLNNLLYTIGGHNDTRPISSCRASVGVGVLDGCLYVVGGHDGISCLNLVEKYDPSVQQWIRVASMKTKRFDVAVAVLDGYLYAIGGSDGQCPLNTVERYDPKTNKWPSVSSMNTQRKHHKVAGDRDDATELSKTERFNPKMNQWSPVVAMNSRRSGVGLAVINNHLMAIGGFDGAVCLKSVELYDSESNSWRVHSEMNYRRLGGGVGVIQAQQYDSILYESNSTFNIASTSSDESENRSLSLLVDL</sequence>
<dbReference type="Gene3D" id="1.50.10.20">
    <property type="match status" value="1"/>
</dbReference>
<organism evidence="4 5">
    <name type="scientific">Rotaria magnacalcarata</name>
    <dbReference type="NCBI Taxonomy" id="392030"/>
    <lineage>
        <taxon>Eukaryota</taxon>
        <taxon>Metazoa</taxon>
        <taxon>Spiralia</taxon>
        <taxon>Gnathifera</taxon>
        <taxon>Rotifera</taxon>
        <taxon>Eurotatoria</taxon>
        <taxon>Bdelloidea</taxon>
        <taxon>Philodinida</taxon>
        <taxon>Philodinidae</taxon>
        <taxon>Rotaria</taxon>
    </lineage>
</organism>
<feature type="compositionally biased region" description="Acidic residues" evidence="2">
    <location>
        <begin position="514"/>
        <end position="523"/>
    </location>
</feature>
<evidence type="ECO:0000313" key="5">
    <source>
        <dbReference type="Proteomes" id="UP000663856"/>
    </source>
</evidence>
<dbReference type="Proteomes" id="UP000663856">
    <property type="component" value="Unassembled WGS sequence"/>
</dbReference>
<evidence type="ECO:0000256" key="1">
    <source>
        <dbReference type="ARBA" id="ARBA00022441"/>
    </source>
</evidence>
<dbReference type="Pfam" id="PF01344">
    <property type="entry name" value="Kelch_1"/>
    <property type="match status" value="3"/>
</dbReference>
<dbReference type="SUPFAM" id="SSF48208">
    <property type="entry name" value="Six-hairpin glycosidases"/>
    <property type="match status" value="1"/>
</dbReference>
<dbReference type="SMART" id="SM00612">
    <property type="entry name" value="Kelch"/>
    <property type="match status" value="5"/>
</dbReference>
<feature type="compositionally biased region" description="Polar residues" evidence="2">
    <location>
        <begin position="527"/>
        <end position="539"/>
    </location>
</feature>
<dbReference type="AlphaFoldDB" id="A0A816W5K6"/>
<feature type="region of interest" description="Disordered" evidence="2">
    <location>
        <begin position="748"/>
        <end position="772"/>
    </location>
</feature>
<proteinExistence type="predicted"/>
<protein>
    <submittedName>
        <fullName evidence="4">Uncharacterized protein</fullName>
    </submittedName>
</protein>
<gene>
    <name evidence="4" type="ORF">WKI299_LOCUS26682</name>
</gene>
<dbReference type="PANTHER" id="PTHR47791">
    <property type="entry name" value="MEIOTICALLY UP-REGULATED GENE 191 PROTEIN"/>
    <property type="match status" value="1"/>
</dbReference>
<comment type="caution">
    <text evidence="4">The sequence shown here is derived from an EMBL/GenBank/DDBJ whole genome shotgun (WGS) entry which is preliminary data.</text>
</comment>
<feature type="compositionally biased region" description="Polar residues" evidence="2">
    <location>
        <begin position="749"/>
        <end position="758"/>
    </location>
</feature>
<feature type="region of interest" description="Disordered" evidence="2">
    <location>
        <begin position="510"/>
        <end position="542"/>
    </location>
</feature>
<dbReference type="InterPro" id="IPR005198">
    <property type="entry name" value="Glyco_hydro_76"/>
</dbReference>
<dbReference type="InterPro" id="IPR006652">
    <property type="entry name" value="Kelch_1"/>
</dbReference>
<reference evidence="4" key="1">
    <citation type="submission" date="2021-02" db="EMBL/GenBank/DDBJ databases">
        <authorList>
            <person name="Nowell W R."/>
        </authorList>
    </citation>
    <scope>NUCLEOTIDE SEQUENCE</scope>
</reference>
<name>A0A816W5K6_9BILA</name>
<dbReference type="PANTHER" id="PTHR47791:SF3">
    <property type="entry name" value="MEIOTICALLY UP-REGULATED GENE 191 PROTEIN"/>
    <property type="match status" value="1"/>
</dbReference>
<keyword evidence="3" id="KW-0732">Signal</keyword>
<keyword evidence="1" id="KW-0880">Kelch repeat</keyword>
<dbReference type="GO" id="GO:0005975">
    <property type="term" value="P:carbohydrate metabolic process"/>
    <property type="evidence" value="ECO:0007669"/>
    <property type="project" value="InterPro"/>
</dbReference>
<feature type="chain" id="PRO_5032481573" evidence="3">
    <location>
        <begin position="27"/>
        <end position="890"/>
    </location>
</feature>
<dbReference type="EMBL" id="CAJNRF010011578">
    <property type="protein sequence ID" value="CAF2133153.1"/>
    <property type="molecule type" value="Genomic_DNA"/>
</dbReference>
<feature type="signal peptide" evidence="3">
    <location>
        <begin position="1"/>
        <end position="26"/>
    </location>
</feature>
<evidence type="ECO:0000313" key="4">
    <source>
        <dbReference type="EMBL" id="CAF2133153.1"/>
    </source>
</evidence>
<dbReference type="Gene3D" id="2.120.10.80">
    <property type="entry name" value="Kelch-type beta propeller"/>
    <property type="match status" value="1"/>
</dbReference>
<evidence type="ECO:0000256" key="3">
    <source>
        <dbReference type="SAM" id="SignalP"/>
    </source>
</evidence>
<accession>A0A816W5K6</accession>
<evidence type="ECO:0000256" key="2">
    <source>
        <dbReference type="SAM" id="MobiDB-lite"/>
    </source>
</evidence>
<dbReference type="SUPFAM" id="SSF117281">
    <property type="entry name" value="Kelch motif"/>
    <property type="match status" value="2"/>
</dbReference>
<dbReference type="InterPro" id="IPR053169">
    <property type="entry name" value="MUG_Protein"/>
</dbReference>